<dbReference type="AlphaFoldDB" id="A0A1M5D3D7"/>
<dbReference type="OrthoDB" id="4570726at2"/>
<protein>
    <recommendedName>
        <fullName evidence="4">DUF2992 family protein</fullName>
    </recommendedName>
</protein>
<evidence type="ECO:0000313" key="2">
    <source>
        <dbReference type="EMBL" id="SHF61387.1"/>
    </source>
</evidence>
<evidence type="ECO:0008006" key="4">
    <source>
        <dbReference type="Google" id="ProtNLM"/>
    </source>
</evidence>
<gene>
    <name evidence="2" type="ORF">SAMN05444405_11145</name>
</gene>
<dbReference type="InterPro" id="IPR016787">
    <property type="entry name" value="UCP021328"/>
</dbReference>
<proteinExistence type="predicted"/>
<dbReference type="STRING" id="1297750.SAMN05444405_11145"/>
<accession>A0A1M5D3D7</accession>
<reference evidence="2 3" key="1">
    <citation type="submission" date="2016-11" db="EMBL/GenBank/DDBJ databases">
        <authorList>
            <person name="Jaros S."/>
            <person name="Januszkiewicz K."/>
            <person name="Wedrychowicz H."/>
        </authorList>
    </citation>
    <scope>NUCLEOTIDE SEQUENCE [LARGE SCALE GENOMIC DNA]</scope>
    <source>
        <strain evidence="2 3">DSM 26991</strain>
    </source>
</reference>
<dbReference type="Proteomes" id="UP000184509">
    <property type="component" value="Unassembled WGS sequence"/>
</dbReference>
<dbReference type="Pfam" id="PF11208">
    <property type="entry name" value="DUF2992"/>
    <property type="match status" value="1"/>
</dbReference>
<evidence type="ECO:0000256" key="1">
    <source>
        <dbReference type="SAM" id="Coils"/>
    </source>
</evidence>
<dbReference type="EMBL" id="FQTV01000011">
    <property type="protein sequence ID" value="SHF61387.1"/>
    <property type="molecule type" value="Genomic_DNA"/>
</dbReference>
<evidence type="ECO:0000313" key="3">
    <source>
        <dbReference type="Proteomes" id="UP000184509"/>
    </source>
</evidence>
<dbReference type="RefSeq" id="WP_073402246.1">
    <property type="nucleotide sequence ID" value="NZ_FQTV01000011.1"/>
</dbReference>
<sequence length="143" mass="17066">MFTHSVTITFCPPLWIALFEIYDSGQYSVAREIIGSSEPTGSDTKLFFERLDYNRLRYTKNLEESANTENKKISYKKLQKKVKRETENINFKYAFTKAQVELKKQQEEKKANSKRQLKEIRIALEEKKFEIKQIKRKDKHRGH</sequence>
<feature type="coiled-coil region" evidence="1">
    <location>
        <begin position="97"/>
        <end position="137"/>
    </location>
</feature>
<keyword evidence="1" id="KW-0175">Coiled coil</keyword>
<organism evidence="2 3">
    <name type="scientific">Bacteroides luti</name>
    <dbReference type="NCBI Taxonomy" id="1297750"/>
    <lineage>
        <taxon>Bacteria</taxon>
        <taxon>Pseudomonadati</taxon>
        <taxon>Bacteroidota</taxon>
        <taxon>Bacteroidia</taxon>
        <taxon>Bacteroidales</taxon>
        <taxon>Bacteroidaceae</taxon>
        <taxon>Bacteroides</taxon>
    </lineage>
</organism>
<name>A0A1M5D3D7_9BACE</name>
<keyword evidence="3" id="KW-1185">Reference proteome</keyword>